<sequence length="380" mass="42066">MTPHAPVTEKGLLERIKNVDRLFAVTVLVPTVLVSVYYGLIASDLYVSESTFVIRSTQKNTPSTGLVGAFLQGSGLSSSSSENAYAVTDYMTSRDALSAINQNEDFVTAYGSGRGDFISRFGFLGAYTTFEDLVRYFRRRVDVRYDTDTGITTLSVEGFAAADAKKFNEKLLELGEKRVNEMNARAMQDTIRVAQIEVNRAEENVQRAAKSILAFRQNKSVFDPEKQSELQLQRAALLQNELVSNRTQLAQLQLISPANPQIPALKGKIATLEAEVANLTHTVTGKSDTSLSIKSADYERLALNREFADKQLSSAMASLEAARSDAMRQQLYVERISQPNAPDKAMRPYRVRSVLTTFVLGLIVWGCLSLLIASVKEHRD</sequence>
<evidence type="ECO:0000256" key="1">
    <source>
        <dbReference type="SAM" id="Coils"/>
    </source>
</evidence>
<evidence type="ECO:0000313" key="3">
    <source>
        <dbReference type="EMBL" id="CAB3975873.1"/>
    </source>
</evidence>
<reference evidence="3 4" key="1">
    <citation type="submission" date="2020-04" db="EMBL/GenBank/DDBJ databases">
        <authorList>
            <person name="Depoorter E."/>
        </authorList>
    </citation>
    <scope>NUCLEOTIDE SEQUENCE [LARGE SCALE GENOMIC DNA]</scope>
    <source>
        <strain evidence="3 4">BCC0132</strain>
    </source>
</reference>
<dbReference type="GO" id="GO:0005886">
    <property type="term" value="C:plasma membrane"/>
    <property type="evidence" value="ECO:0007669"/>
    <property type="project" value="TreeGrafter"/>
</dbReference>
<keyword evidence="2" id="KW-0472">Membrane</keyword>
<feature type="coiled-coil region" evidence="1">
    <location>
        <begin position="184"/>
        <end position="218"/>
    </location>
</feature>
<proteinExistence type="predicted"/>
<dbReference type="RefSeq" id="WP_175241026.1">
    <property type="nucleotide sequence ID" value="NZ_CABWIK020000094.1"/>
</dbReference>
<evidence type="ECO:0000256" key="2">
    <source>
        <dbReference type="SAM" id="Phobius"/>
    </source>
</evidence>
<dbReference type="GO" id="GO:0004713">
    <property type="term" value="F:protein tyrosine kinase activity"/>
    <property type="evidence" value="ECO:0007669"/>
    <property type="project" value="TreeGrafter"/>
</dbReference>
<evidence type="ECO:0000313" key="4">
    <source>
        <dbReference type="Proteomes" id="UP000494322"/>
    </source>
</evidence>
<dbReference type="AlphaFoldDB" id="A0A6J5JV62"/>
<feature type="transmembrane region" description="Helical" evidence="2">
    <location>
        <begin position="22"/>
        <end position="40"/>
    </location>
</feature>
<feature type="transmembrane region" description="Helical" evidence="2">
    <location>
        <begin position="354"/>
        <end position="375"/>
    </location>
</feature>
<accession>A0A6J5JV62</accession>
<dbReference type="PANTHER" id="PTHR32309:SF13">
    <property type="entry name" value="FERRIC ENTEROBACTIN TRANSPORT PROTEIN FEPE"/>
    <property type="match status" value="1"/>
</dbReference>
<name>A0A6J5JV62_9BURK</name>
<organism evidence="3 4">
    <name type="scientific">Burkholderia cenocepacia</name>
    <dbReference type="NCBI Taxonomy" id="95486"/>
    <lineage>
        <taxon>Bacteria</taxon>
        <taxon>Pseudomonadati</taxon>
        <taxon>Pseudomonadota</taxon>
        <taxon>Betaproteobacteria</taxon>
        <taxon>Burkholderiales</taxon>
        <taxon>Burkholderiaceae</taxon>
        <taxon>Burkholderia</taxon>
        <taxon>Burkholderia cepacia complex</taxon>
    </lineage>
</organism>
<protein>
    <submittedName>
        <fullName evidence="3">Capsule polysaccharide export protein</fullName>
    </submittedName>
</protein>
<dbReference type="Proteomes" id="UP000494322">
    <property type="component" value="Unassembled WGS sequence"/>
</dbReference>
<dbReference type="InterPro" id="IPR050445">
    <property type="entry name" value="Bact_polysacc_biosynth/exp"/>
</dbReference>
<dbReference type="PANTHER" id="PTHR32309">
    <property type="entry name" value="TYROSINE-PROTEIN KINASE"/>
    <property type="match status" value="1"/>
</dbReference>
<keyword evidence="2" id="KW-0812">Transmembrane</keyword>
<gene>
    <name evidence="3" type="ORF">BCO9919_07224</name>
</gene>
<keyword evidence="1" id="KW-0175">Coiled coil</keyword>
<keyword evidence="2" id="KW-1133">Transmembrane helix</keyword>
<dbReference type="EMBL" id="CABWIK020000094">
    <property type="protein sequence ID" value="CAB3975873.1"/>
    <property type="molecule type" value="Genomic_DNA"/>
</dbReference>